<dbReference type="InterPro" id="IPR005467">
    <property type="entry name" value="His_kinase_dom"/>
</dbReference>
<dbReference type="GO" id="GO:0005886">
    <property type="term" value="C:plasma membrane"/>
    <property type="evidence" value="ECO:0007669"/>
    <property type="project" value="TreeGrafter"/>
</dbReference>
<evidence type="ECO:0000256" key="1">
    <source>
        <dbReference type="ARBA" id="ARBA00000085"/>
    </source>
</evidence>
<dbReference type="STRING" id="484498.SAMN05421686_102356"/>
<dbReference type="SMART" id="SM00387">
    <property type="entry name" value="HATPase_c"/>
    <property type="match status" value="1"/>
</dbReference>
<evidence type="ECO:0000259" key="3">
    <source>
        <dbReference type="PROSITE" id="PS50109"/>
    </source>
</evidence>
<keyword evidence="4" id="KW-0418">Kinase</keyword>
<dbReference type="InterPro" id="IPR036890">
    <property type="entry name" value="HATPase_C_sf"/>
</dbReference>
<dbReference type="EMBL" id="FTOH01000002">
    <property type="protein sequence ID" value="SIS57405.1"/>
    <property type="molecule type" value="Genomic_DNA"/>
</dbReference>
<dbReference type="PANTHER" id="PTHR45569:SF1">
    <property type="entry name" value="SENSOR PROTEIN KDPD"/>
    <property type="match status" value="1"/>
</dbReference>
<dbReference type="InterPro" id="IPR004358">
    <property type="entry name" value="Sig_transdc_His_kin-like_C"/>
</dbReference>
<dbReference type="Gene3D" id="3.30.565.10">
    <property type="entry name" value="Histidine kinase-like ATPase, C-terminal domain"/>
    <property type="match status" value="1"/>
</dbReference>
<dbReference type="SUPFAM" id="SSF55874">
    <property type="entry name" value="ATPase domain of HSP90 chaperone/DNA topoisomerase II/histidine kinase"/>
    <property type="match status" value="1"/>
</dbReference>
<dbReference type="InterPro" id="IPR052023">
    <property type="entry name" value="Histidine_kinase_KdpD"/>
</dbReference>
<dbReference type="OrthoDB" id="9809766at2"/>
<dbReference type="Pfam" id="PF02518">
    <property type="entry name" value="HATPase_c"/>
    <property type="match status" value="1"/>
</dbReference>
<gene>
    <name evidence="4" type="ORF">SAMN05421686_102356</name>
</gene>
<dbReference type="PANTHER" id="PTHR45569">
    <property type="entry name" value="SENSOR PROTEIN KDPD"/>
    <property type="match status" value="1"/>
</dbReference>
<feature type="domain" description="Histidine kinase" evidence="3">
    <location>
        <begin position="9"/>
        <end position="211"/>
    </location>
</feature>
<name>A0A1N7K742_9GAMM</name>
<dbReference type="PRINTS" id="PR00344">
    <property type="entry name" value="BCTRLSENSOR"/>
</dbReference>
<dbReference type="InterPro" id="IPR003594">
    <property type="entry name" value="HATPase_dom"/>
</dbReference>
<evidence type="ECO:0000256" key="2">
    <source>
        <dbReference type="ARBA" id="ARBA00012438"/>
    </source>
</evidence>
<comment type="catalytic activity">
    <reaction evidence="1">
        <text>ATP + protein L-histidine = ADP + protein N-phospho-L-histidine.</text>
        <dbReference type="EC" id="2.7.13.3"/>
    </reaction>
</comment>
<evidence type="ECO:0000313" key="4">
    <source>
        <dbReference type="EMBL" id="SIS57405.1"/>
    </source>
</evidence>
<reference evidence="5" key="1">
    <citation type="submission" date="2017-01" db="EMBL/GenBank/DDBJ databases">
        <authorList>
            <person name="Varghese N."/>
            <person name="Submissions S."/>
        </authorList>
    </citation>
    <scope>NUCLEOTIDE SEQUENCE [LARGE SCALE GENOMIC DNA]</scope>
    <source>
        <strain evidence="5">DSM 24913</strain>
    </source>
</reference>
<dbReference type="EC" id="2.7.13.3" evidence="2"/>
<dbReference type="AlphaFoldDB" id="A0A1N7K742"/>
<dbReference type="Proteomes" id="UP000185639">
    <property type="component" value="Unassembled WGS sequence"/>
</dbReference>
<protein>
    <recommendedName>
        <fullName evidence="2">histidine kinase</fullName>
        <ecNumber evidence="2">2.7.13.3</ecNumber>
    </recommendedName>
</protein>
<keyword evidence="5" id="KW-1185">Reference proteome</keyword>
<accession>A0A1N7K742</accession>
<evidence type="ECO:0000313" key="5">
    <source>
        <dbReference type="Proteomes" id="UP000185639"/>
    </source>
</evidence>
<proteinExistence type="predicted"/>
<organism evidence="4 5">
    <name type="scientific">Thalassolituus maritimus</name>
    <dbReference type="NCBI Taxonomy" id="484498"/>
    <lineage>
        <taxon>Bacteria</taxon>
        <taxon>Pseudomonadati</taxon>
        <taxon>Pseudomonadota</taxon>
        <taxon>Gammaproteobacteria</taxon>
        <taxon>Oceanospirillales</taxon>
        <taxon>Oceanospirillaceae</taxon>
        <taxon>Thalassolituus</taxon>
    </lineage>
</organism>
<dbReference type="GO" id="GO:0000155">
    <property type="term" value="F:phosphorelay sensor kinase activity"/>
    <property type="evidence" value="ECO:0007669"/>
    <property type="project" value="TreeGrafter"/>
</dbReference>
<sequence>MNLKDLAGAIIHDLKNQLHSVLLEGEKAMRDMPEEYRDKLYPVFARSRRVHQDAMQLVTLYRLQERGNFPADDAWPADTVKHAIECFQVHWPDVEVRVEIDPDCQGYYNDSLMQMALTNLLNNSAQAGAKTISVSAQEQGPGLLVRVSDDGPGYPDDVLDGNGDSDKEGGTGMGLYFTELIVAHHSTPAKPATLDLQNAAGGGAEAIITLP</sequence>
<dbReference type="RefSeq" id="WP_076514479.1">
    <property type="nucleotide sequence ID" value="NZ_FTOH01000002.1"/>
</dbReference>
<keyword evidence="4" id="KW-0808">Transferase</keyword>
<dbReference type="PROSITE" id="PS50109">
    <property type="entry name" value="HIS_KIN"/>
    <property type="match status" value="1"/>
</dbReference>